<organism evidence="3 4">
    <name type="scientific">Rhizophagus irregularis</name>
    <dbReference type="NCBI Taxonomy" id="588596"/>
    <lineage>
        <taxon>Eukaryota</taxon>
        <taxon>Fungi</taxon>
        <taxon>Fungi incertae sedis</taxon>
        <taxon>Mucoromycota</taxon>
        <taxon>Glomeromycotina</taxon>
        <taxon>Glomeromycetes</taxon>
        <taxon>Glomerales</taxon>
        <taxon>Glomeraceae</taxon>
        <taxon>Rhizophagus</taxon>
    </lineage>
</organism>
<evidence type="ECO:0000313" key="2">
    <source>
        <dbReference type="EMBL" id="CAB5347802.1"/>
    </source>
</evidence>
<feature type="region of interest" description="Disordered" evidence="1">
    <location>
        <begin position="50"/>
        <end position="79"/>
    </location>
</feature>
<name>A0A2I1EBP4_9GLOM</name>
<dbReference type="OrthoDB" id="2117820at2759"/>
<reference evidence="3 4" key="2">
    <citation type="submission" date="2017-09" db="EMBL/GenBank/DDBJ databases">
        <title>Extensive intraspecific genome diversity in a model arbuscular mycorrhizal fungus.</title>
        <authorList>
            <person name="Chen E.C."/>
            <person name="Morin E."/>
            <person name="Beaudet D."/>
            <person name="Noel J."/>
            <person name="Ndikumana S."/>
            <person name="Charron P."/>
            <person name="St-Onge C."/>
            <person name="Giorgi J."/>
            <person name="Grigoriev I.V."/>
            <person name="Roux C."/>
            <person name="Martin F.M."/>
            <person name="Corradi N."/>
        </authorList>
    </citation>
    <scope>NUCLEOTIDE SEQUENCE [LARGE SCALE GENOMIC DNA]</scope>
    <source>
        <strain evidence="3 4">A5</strain>
    </source>
</reference>
<sequence length="361" mass="41653">MRKSNQAIRSLSSFSLFTHKNIGFTSSLTRSKRLFPSQFIPGFTLRVSVSSSSPSPPGPPKDPIPTPDPTDINPPINNLPPPKKTGYSITFPWLYGNQSPRIKHYPYPITNFWTSIISLLPAFFQHELCKWAMSRMLKSAVSAEYFPEQFLQGAAFAARQVCTSLSTPSERDELQDMLTTRFYDRIITELDKLESEKSSITIDMLKIYGLNIRDVWMSIGPKKAYSNTNKEYRILKWMTMKLAIRNTPSEGDFNESRAKVAKSFSDGINFKVDVEIDADMQYILKSAKNEIFINDQSRRLVLFRFESLYFEPADRIYYKVSSDNGEESNWTWRVGDIDYLLEIEDLENEMREEKDSNHSED</sequence>
<dbReference type="VEuPathDB" id="FungiDB:RhiirA1_457806"/>
<proteinExistence type="predicted"/>
<protein>
    <submittedName>
        <fullName evidence="3">Uncharacterized protein</fullName>
    </submittedName>
</protein>
<evidence type="ECO:0000313" key="3">
    <source>
        <dbReference type="EMBL" id="PKC15002.1"/>
    </source>
</evidence>
<accession>A0A2I1EBP4</accession>
<dbReference type="AlphaFoldDB" id="A0A2I1EBP4"/>
<dbReference type="Proteomes" id="UP000232722">
    <property type="component" value="Unassembled WGS sequence"/>
</dbReference>
<comment type="caution">
    <text evidence="3">The sequence shown here is derived from an EMBL/GenBank/DDBJ whole genome shotgun (WGS) entry which is preliminary data.</text>
</comment>
<gene>
    <name evidence="2" type="ORF">CHRIB12_LOCUS4450</name>
    <name evidence="3" type="ORF">RhiirA5_268236</name>
</gene>
<dbReference type="VEuPathDB" id="FungiDB:RhiirFUN_022033"/>
<dbReference type="EMBL" id="LLXJ01000106">
    <property type="protein sequence ID" value="PKC15002.1"/>
    <property type="molecule type" value="Genomic_DNA"/>
</dbReference>
<dbReference type="Proteomes" id="UP000684084">
    <property type="component" value="Unassembled WGS sequence"/>
</dbReference>
<reference evidence="2" key="3">
    <citation type="submission" date="2020-05" db="EMBL/GenBank/DDBJ databases">
        <authorList>
            <person name="Rincon C."/>
            <person name="Sanders R I."/>
            <person name="Robbins C."/>
            <person name="Chaturvedi A."/>
        </authorList>
    </citation>
    <scope>NUCLEOTIDE SEQUENCE</scope>
    <source>
        <strain evidence="2">CHB12</strain>
    </source>
</reference>
<dbReference type="VEuPathDB" id="FungiDB:FUN_010178"/>
<reference evidence="3 4" key="1">
    <citation type="submission" date="2016-04" db="EMBL/GenBank/DDBJ databases">
        <title>Genome analyses suggest a sexual origin of heterokaryosis in a supposedly ancient asexual fungus.</title>
        <authorList>
            <person name="Ropars J."/>
            <person name="Sedzielewska K."/>
            <person name="Noel J."/>
            <person name="Charron P."/>
            <person name="Farinelli L."/>
            <person name="Marton T."/>
            <person name="Kruger M."/>
            <person name="Pelin A."/>
            <person name="Brachmann A."/>
            <person name="Corradi N."/>
        </authorList>
    </citation>
    <scope>NUCLEOTIDE SEQUENCE [LARGE SCALE GENOMIC DNA]</scope>
    <source>
        <strain evidence="3 4">A5</strain>
    </source>
</reference>
<evidence type="ECO:0000256" key="1">
    <source>
        <dbReference type="SAM" id="MobiDB-lite"/>
    </source>
</evidence>
<evidence type="ECO:0000313" key="4">
    <source>
        <dbReference type="Proteomes" id="UP000232722"/>
    </source>
</evidence>
<feature type="compositionally biased region" description="Pro residues" evidence="1">
    <location>
        <begin position="54"/>
        <end position="68"/>
    </location>
</feature>
<dbReference type="EMBL" id="CAGKOT010000006">
    <property type="protein sequence ID" value="CAB5347802.1"/>
    <property type="molecule type" value="Genomic_DNA"/>
</dbReference>